<feature type="compositionally biased region" description="Acidic residues" evidence="2">
    <location>
        <begin position="461"/>
        <end position="470"/>
    </location>
</feature>
<keyword evidence="1" id="KW-0175">Coiled coil</keyword>
<feature type="coiled-coil region" evidence="1">
    <location>
        <begin position="423"/>
        <end position="450"/>
    </location>
</feature>
<keyword evidence="4" id="KW-1185">Reference proteome</keyword>
<reference evidence="3 4" key="1">
    <citation type="journal article" date="2020" name="Microorganisms">
        <title>Osmotic Adaptation and Compatible Solute Biosynthesis of Phototrophic Bacteria as Revealed from Genome Analyses.</title>
        <authorList>
            <person name="Imhoff J.F."/>
            <person name="Rahn T."/>
            <person name="Kunzel S."/>
            <person name="Keller A."/>
            <person name="Neulinger S.C."/>
        </authorList>
    </citation>
    <scope>NUCLEOTIDE SEQUENCE [LARGE SCALE GENOMIC DNA]</scope>
    <source>
        <strain evidence="3 4">DSM 9895</strain>
    </source>
</reference>
<feature type="compositionally biased region" description="Basic and acidic residues" evidence="2">
    <location>
        <begin position="1"/>
        <end position="15"/>
    </location>
</feature>
<proteinExistence type="predicted"/>
<comment type="caution">
    <text evidence="3">The sequence shown here is derived from an EMBL/GenBank/DDBJ whole genome shotgun (WGS) entry which is preliminary data.</text>
</comment>
<feature type="region of interest" description="Disordered" evidence="2">
    <location>
        <begin position="450"/>
        <end position="470"/>
    </location>
</feature>
<feature type="region of interest" description="Disordered" evidence="2">
    <location>
        <begin position="1"/>
        <end position="30"/>
    </location>
</feature>
<accession>A0ABS1DF53</accession>
<evidence type="ECO:0000313" key="3">
    <source>
        <dbReference type="EMBL" id="MBK1668163.1"/>
    </source>
</evidence>
<dbReference type="Proteomes" id="UP001296873">
    <property type="component" value="Unassembled WGS sequence"/>
</dbReference>
<dbReference type="EMBL" id="NRRL01000018">
    <property type="protein sequence ID" value="MBK1668163.1"/>
    <property type="molecule type" value="Genomic_DNA"/>
</dbReference>
<name>A0ABS1DF53_9PROT</name>
<evidence type="ECO:0000256" key="1">
    <source>
        <dbReference type="SAM" id="Coils"/>
    </source>
</evidence>
<organism evidence="3 4">
    <name type="scientific">Rhodovibrio sodomensis</name>
    <dbReference type="NCBI Taxonomy" id="1088"/>
    <lineage>
        <taxon>Bacteria</taxon>
        <taxon>Pseudomonadati</taxon>
        <taxon>Pseudomonadota</taxon>
        <taxon>Alphaproteobacteria</taxon>
        <taxon>Rhodospirillales</taxon>
        <taxon>Rhodovibrionaceae</taxon>
        <taxon>Rhodovibrio</taxon>
    </lineage>
</organism>
<gene>
    <name evidence="3" type="ORF">CKO28_08950</name>
</gene>
<protein>
    <submittedName>
        <fullName evidence="3">Uncharacterized protein</fullName>
    </submittedName>
</protein>
<dbReference type="RefSeq" id="WP_200340337.1">
    <property type="nucleotide sequence ID" value="NZ_NRRL01000018.1"/>
</dbReference>
<evidence type="ECO:0000256" key="2">
    <source>
        <dbReference type="SAM" id="MobiDB-lite"/>
    </source>
</evidence>
<evidence type="ECO:0000313" key="4">
    <source>
        <dbReference type="Proteomes" id="UP001296873"/>
    </source>
</evidence>
<sequence>MAGRDDDHLPVSRLEDAEDEDARPSGEEEVRASLGADLIGTTGEGPRTYQQWLRQIDWPRTFASVVDAERALAELAERWHASGEGPAFAELMRLEEAVSQARMEGWVTTRYRVRERLLLVDEEAEKHLERYRPFLRISAGDSYAIKALAQIRQFYEPPWRLTVNAILAAGFHTGGISLDDEADSWDAITETEEERLAERLEEWLVELRREMGTQSPVVRTAAAIWRLRMQTAGLVAAPGMFERFLAPALLVRRDSRMVPPFLTRAFMDRMTSWRPSDRPDVWLRRFAEGVARSARMAKGDLSLLEQRAAVAREKTADRRSNSRVDQVALLIARREMTTAAAIRRFFGKPISDRGVRKMLDFLEERGLVQEITGRQRFRIYAHPTVGRHDLFLEPVREGGGSAQGLDAARGPIEMPEPAVTASRQAHEVDLSQLMQDAERASRRIDELRHEGLGWLSRPRDDDESEEDPEA</sequence>